<dbReference type="GO" id="GO:0004729">
    <property type="term" value="F:oxygen-dependent protoporphyrinogen oxidase activity"/>
    <property type="evidence" value="ECO:0007669"/>
    <property type="project" value="UniProtKB-UniRule"/>
</dbReference>
<sequence>MRVAVLGAGIAGLTVAHALRREASRGGASLDLEVFEAGPRAGGRIQTTHSGGFLIEWAADAFQTGPGPARTLVTELGLDRERIEASAGAARRYIFSKGRLHLVPSAPAAALGFSALTPAGRLRLVAEPLLAGRMSREESVHGFAARHVGEEAARVLVGAFVRGVYAGDPKKLSVDAAFPRMREMERKHRSLAIAMAKERRGSGRKTKALWTLTRGMGSLMERLAQSLGASLKLGMPALRLSRALEYAAPTPFTVRFASGESRGFDSIVIATPAPDAAALLRDLDIEAANAVREIPCAGVAVVALGFRDEAFRSRPDGYGFLVAPGEDLPILGALFESNLFPGRAPKGFVLVRAILGGVDRPDLVTLPDAQLIGLACQALDRAIGLKGGPERTWVRRQENAIPQYTLGHRERVAAVMKRLGSFPGLYLAGNAYRGVSVGSIVEDADRVAGWLLHAAR</sequence>
<dbReference type="Pfam" id="PF01593">
    <property type="entry name" value="Amino_oxidase"/>
    <property type="match status" value="1"/>
</dbReference>
<keyword evidence="3 6" id="KW-0274">FAD</keyword>
<dbReference type="EC" id="1.3.3.15" evidence="6"/>
<evidence type="ECO:0000313" key="8">
    <source>
        <dbReference type="EMBL" id="TMQ55271.1"/>
    </source>
</evidence>
<feature type="domain" description="Amine oxidase" evidence="7">
    <location>
        <begin position="10"/>
        <end position="448"/>
    </location>
</feature>
<evidence type="ECO:0000256" key="2">
    <source>
        <dbReference type="ARBA" id="ARBA00022630"/>
    </source>
</evidence>
<evidence type="ECO:0000256" key="3">
    <source>
        <dbReference type="ARBA" id="ARBA00022827"/>
    </source>
</evidence>
<dbReference type="UniPathway" id="UPA00252"/>
<keyword evidence="6" id="KW-0963">Cytoplasm</keyword>
<dbReference type="InterPro" id="IPR036188">
    <property type="entry name" value="FAD/NAD-bd_sf"/>
</dbReference>
<evidence type="ECO:0000256" key="4">
    <source>
        <dbReference type="ARBA" id="ARBA00023002"/>
    </source>
</evidence>
<dbReference type="NCBIfam" id="TIGR00562">
    <property type="entry name" value="proto_IX_ox"/>
    <property type="match status" value="1"/>
</dbReference>
<comment type="pathway">
    <text evidence="6">Porphyrin-containing compound metabolism; protoheme biosynthesis.</text>
</comment>
<organism evidence="8 9">
    <name type="scientific">Eiseniibacteriota bacterium</name>
    <dbReference type="NCBI Taxonomy" id="2212470"/>
    <lineage>
        <taxon>Bacteria</taxon>
        <taxon>Candidatus Eiseniibacteriota</taxon>
    </lineage>
</organism>
<comment type="similarity">
    <text evidence="6">Belongs to the protoporphyrinogen/coproporphyrinogen oxidase family. Coproporphyrinogen III oxidase subfamily.</text>
</comment>
<dbReference type="SUPFAM" id="SSF51905">
    <property type="entry name" value="FAD/NAD(P)-binding domain"/>
    <property type="match status" value="1"/>
</dbReference>
<evidence type="ECO:0000256" key="1">
    <source>
        <dbReference type="ARBA" id="ARBA00001974"/>
    </source>
</evidence>
<dbReference type="EMBL" id="VBOU01000037">
    <property type="protein sequence ID" value="TMQ55271.1"/>
    <property type="molecule type" value="Genomic_DNA"/>
</dbReference>
<evidence type="ECO:0000256" key="5">
    <source>
        <dbReference type="ARBA" id="ARBA00023133"/>
    </source>
</evidence>
<comment type="caution">
    <text evidence="8">The sequence shown here is derived from an EMBL/GenBank/DDBJ whole genome shotgun (WGS) entry which is preliminary data.</text>
</comment>
<dbReference type="Gene3D" id="1.10.3110.10">
    <property type="entry name" value="protoporphyrinogen ix oxidase, domain 3"/>
    <property type="match status" value="1"/>
</dbReference>
<comment type="function">
    <text evidence="6">Involved in coproporphyrin-dependent heme b biosynthesis. Catalyzes the oxidation of coproporphyrinogen III to coproporphyrin III.</text>
</comment>
<comment type="subcellular location">
    <subcellularLocation>
        <location evidence="6">Cytoplasm</location>
    </subcellularLocation>
</comment>
<dbReference type="InterPro" id="IPR050464">
    <property type="entry name" value="Zeta_carotene_desat/Oxidored"/>
</dbReference>
<dbReference type="InterPro" id="IPR002937">
    <property type="entry name" value="Amino_oxidase"/>
</dbReference>
<dbReference type="GO" id="GO:0006783">
    <property type="term" value="P:heme biosynthetic process"/>
    <property type="evidence" value="ECO:0007669"/>
    <property type="project" value="UniProtKB-UniRule"/>
</dbReference>
<dbReference type="PANTHER" id="PTHR42923:SF3">
    <property type="entry name" value="PROTOPORPHYRINOGEN OXIDASE"/>
    <property type="match status" value="1"/>
</dbReference>
<keyword evidence="4 6" id="KW-0560">Oxidoreductase</keyword>
<dbReference type="PANTHER" id="PTHR42923">
    <property type="entry name" value="PROTOPORPHYRINOGEN OXIDASE"/>
    <property type="match status" value="1"/>
</dbReference>
<name>A0A538SV85_UNCEI</name>
<proteinExistence type="inferred from homology"/>
<protein>
    <recommendedName>
        <fullName evidence="6">Coproporphyrinogen III oxidase</fullName>
        <ecNumber evidence="6">1.3.3.15</ecNumber>
    </recommendedName>
</protein>
<dbReference type="AlphaFoldDB" id="A0A538SV85"/>
<comment type="cofactor">
    <cofactor evidence="1 6">
        <name>FAD</name>
        <dbReference type="ChEBI" id="CHEBI:57692"/>
    </cofactor>
</comment>
<reference evidence="8 9" key="1">
    <citation type="journal article" date="2019" name="Nat. Microbiol.">
        <title>Mediterranean grassland soil C-N compound turnover is dependent on rainfall and depth, and is mediated by genomically divergent microorganisms.</title>
        <authorList>
            <person name="Diamond S."/>
            <person name="Andeer P.F."/>
            <person name="Li Z."/>
            <person name="Crits-Christoph A."/>
            <person name="Burstein D."/>
            <person name="Anantharaman K."/>
            <person name="Lane K.R."/>
            <person name="Thomas B.C."/>
            <person name="Pan C."/>
            <person name="Northen T.R."/>
            <person name="Banfield J.F."/>
        </authorList>
    </citation>
    <scope>NUCLEOTIDE SEQUENCE [LARGE SCALE GENOMIC DNA]</scope>
    <source>
        <strain evidence="8">WS_4</strain>
    </source>
</reference>
<evidence type="ECO:0000313" key="9">
    <source>
        <dbReference type="Proteomes" id="UP000319829"/>
    </source>
</evidence>
<evidence type="ECO:0000256" key="6">
    <source>
        <dbReference type="RuleBase" id="RU364052"/>
    </source>
</evidence>
<keyword evidence="5 6" id="KW-0350">Heme biosynthesis</keyword>
<dbReference type="Proteomes" id="UP000319829">
    <property type="component" value="Unassembled WGS sequence"/>
</dbReference>
<dbReference type="Gene3D" id="3.50.50.60">
    <property type="entry name" value="FAD/NAD(P)-binding domain"/>
    <property type="match status" value="1"/>
</dbReference>
<comment type="catalytic activity">
    <reaction evidence="6">
        <text>coproporphyrinogen III + 3 O2 = coproporphyrin III + 3 H2O2</text>
        <dbReference type="Rhea" id="RHEA:43436"/>
        <dbReference type="ChEBI" id="CHEBI:15379"/>
        <dbReference type="ChEBI" id="CHEBI:16240"/>
        <dbReference type="ChEBI" id="CHEBI:57309"/>
        <dbReference type="ChEBI" id="CHEBI:131725"/>
        <dbReference type="EC" id="1.3.3.15"/>
    </reaction>
</comment>
<dbReference type="InterPro" id="IPR004572">
    <property type="entry name" value="Protoporphyrinogen_oxidase"/>
</dbReference>
<gene>
    <name evidence="8" type="primary">hemG</name>
    <name evidence="8" type="ORF">E6K74_03700</name>
</gene>
<keyword evidence="2 6" id="KW-0285">Flavoprotein</keyword>
<evidence type="ECO:0000259" key="7">
    <source>
        <dbReference type="Pfam" id="PF01593"/>
    </source>
</evidence>
<accession>A0A538SV85</accession>
<dbReference type="SUPFAM" id="SSF54373">
    <property type="entry name" value="FAD-linked reductases, C-terminal domain"/>
    <property type="match status" value="1"/>
</dbReference>
<dbReference type="GO" id="GO:0005737">
    <property type="term" value="C:cytoplasm"/>
    <property type="evidence" value="ECO:0007669"/>
    <property type="project" value="UniProtKB-SubCell"/>
</dbReference>
<dbReference type="Gene3D" id="3.90.660.20">
    <property type="entry name" value="Protoporphyrinogen oxidase, mitochondrial, domain 2"/>
    <property type="match status" value="1"/>
</dbReference>